<dbReference type="InterPro" id="IPR050069">
    <property type="entry name" value="Urease_subunit"/>
</dbReference>
<dbReference type="PANTHER" id="PTHR33569:SF1">
    <property type="entry name" value="UREASE"/>
    <property type="match status" value="1"/>
</dbReference>
<dbReference type="PANTHER" id="PTHR33569">
    <property type="entry name" value="UREASE"/>
    <property type="match status" value="1"/>
</dbReference>
<feature type="compositionally biased region" description="Gly residues" evidence="4">
    <location>
        <begin position="1"/>
        <end position="11"/>
    </location>
</feature>
<organism evidence="5 6">
    <name type="scientific">Actinocorallia aurantiaca</name>
    <dbReference type="NCBI Taxonomy" id="46204"/>
    <lineage>
        <taxon>Bacteria</taxon>
        <taxon>Bacillati</taxon>
        <taxon>Actinomycetota</taxon>
        <taxon>Actinomycetes</taxon>
        <taxon>Streptosporangiales</taxon>
        <taxon>Thermomonosporaceae</taxon>
        <taxon>Actinocorallia</taxon>
    </lineage>
</organism>
<dbReference type="SUPFAM" id="SSF51278">
    <property type="entry name" value="Urease, beta-subunit"/>
    <property type="match status" value="1"/>
</dbReference>
<dbReference type="RefSeq" id="WP_344449291.1">
    <property type="nucleotide sequence ID" value="NZ_BAAATZ010000005.1"/>
</dbReference>
<dbReference type="EMBL" id="BAAATZ010000005">
    <property type="protein sequence ID" value="GAA2721913.1"/>
    <property type="molecule type" value="Genomic_DNA"/>
</dbReference>
<evidence type="ECO:0000256" key="1">
    <source>
        <dbReference type="ARBA" id="ARBA00022801"/>
    </source>
</evidence>
<comment type="pathway">
    <text evidence="3">Nitrogen metabolism; urea degradation; CO(2) and NH(3) from urea (urease route): step 1/1.</text>
</comment>
<dbReference type="HAMAP" id="MF_01954">
    <property type="entry name" value="Urease_beta"/>
    <property type="match status" value="1"/>
</dbReference>
<dbReference type="Gene3D" id="2.10.150.10">
    <property type="entry name" value="Urease, beta subunit"/>
    <property type="match status" value="1"/>
</dbReference>
<sequence>MSGGAEAGGFAPGQIVVGEGPVELNPGRERLTLTVENTGDRPVQVGSHYHFAQANPALSFDRDAARGYRLDVPAGTAVRFEPGMTRDVDLVPLAGNRIVPGLRLEGGLDG</sequence>
<dbReference type="EC" id="3.5.1.5" evidence="3"/>
<comment type="subunit">
    <text evidence="3">Heterotrimer of UreA (gamma), UreB (beta) and UreC (alpha) subunits. Three heterotrimers associate to form the active enzyme.</text>
</comment>
<feature type="region of interest" description="Disordered" evidence="4">
    <location>
        <begin position="1"/>
        <end position="23"/>
    </location>
</feature>
<reference evidence="6" key="1">
    <citation type="journal article" date="2019" name="Int. J. Syst. Evol. Microbiol.">
        <title>The Global Catalogue of Microorganisms (GCM) 10K type strain sequencing project: providing services to taxonomists for standard genome sequencing and annotation.</title>
        <authorList>
            <consortium name="The Broad Institute Genomics Platform"/>
            <consortium name="The Broad Institute Genome Sequencing Center for Infectious Disease"/>
            <person name="Wu L."/>
            <person name="Ma J."/>
        </authorList>
    </citation>
    <scope>NUCLEOTIDE SEQUENCE [LARGE SCALE GENOMIC DNA]</scope>
    <source>
        <strain evidence="6">JCM 8201</strain>
    </source>
</reference>
<evidence type="ECO:0000313" key="5">
    <source>
        <dbReference type="EMBL" id="GAA2721913.1"/>
    </source>
</evidence>
<comment type="catalytic activity">
    <reaction evidence="2 3">
        <text>urea + 2 H2O + H(+) = hydrogencarbonate + 2 NH4(+)</text>
        <dbReference type="Rhea" id="RHEA:20557"/>
        <dbReference type="ChEBI" id="CHEBI:15377"/>
        <dbReference type="ChEBI" id="CHEBI:15378"/>
        <dbReference type="ChEBI" id="CHEBI:16199"/>
        <dbReference type="ChEBI" id="CHEBI:17544"/>
        <dbReference type="ChEBI" id="CHEBI:28938"/>
        <dbReference type="EC" id="3.5.1.5"/>
    </reaction>
</comment>
<evidence type="ECO:0000256" key="4">
    <source>
        <dbReference type="SAM" id="MobiDB-lite"/>
    </source>
</evidence>
<dbReference type="NCBIfam" id="NF009682">
    <property type="entry name" value="PRK13203.1"/>
    <property type="match status" value="1"/>
</dbReference>
<dbReference type="InterPro" id="IPR036461">
    <property type="entry name" value="Urease_betasu_sf"/>
</dbReference>
<comment type="caution">
    <text evidence="5">The sequence shown here is derived from an EMBL/GenBank/DDBJ whole genome shotgun (WGS) entry which is preliminary data.</text>
</comment>
<keyword evidence="6" id="KW-1185">Reference proteome</keyword>
<dbReference type="Pfam" id="PF00699">
    <property type="entry name" value="Urease_beta"/>
    <property type="match status" value="1"/>
</dbReference>
<protein>
    <recommendedName>
        <fullName evidence="3">Urease subunit beta</fullName>
        <ecNumber evidence="3">3.5.1.5</ecNumber>
    </recommendedName>
    <alternativeName>
        <fullName evidence="3">Urea amidohydrolase subunit beta</fullName>
    </alternativeName>
</protein>
<dbReference type="CDD" id="cd00407">
    <property type="entry name" value="Urease_beta"/>
    <property type="match status" value="1"/>
</dbReference>
<accession>A0ABP6GEP6</accession>
<dbReference type="Proteomes" id="UP001501842">
    <property type="component" value="Unassembled WGS sequence"/>
</dbReference>
<keyword evidence="3" id="KW-0963">Cytoplasm</keyword>
<gene>
    <name evidence="3" type="primary">ureB</name>
    <name evidence="5" type="ORF">GCM10010439_13210</name>
</gene>
<comment type="similarity">
    <text evidence="3">Belongs to the urease beta subunit family.</text>
</comment>
<dbReference type="InterPro" id="IPR002019">
    <property type="entry name" value="Urease_beta-like"/>
</dbReference>
<name>A0ABP6GEP6_9ACTN</name>
<comment type="subcellular location">
    <subcellularLocation>
        <location evidence="3">Cytoplasm</location>
    </subcellularLocation>
</comment>
<dbReference type="NCBIfam" id="TIGR00192">
    <property type="entry name" value="urease_beta"/>
    <property type="match status" value="1"/>
</dbReference>
<keyword evidence="1 3" id="KW-0378">Hydrolase</keyword>
<evidence type="ECO:0000313" key="6">
    <source>
        <dbReference type="Proteomes" id="UP001501842"/>
    </source>
</evidence>
<proteinExistence type="inferred from homology"/>
<evidence type="ECO:0000256" key="2">
    <source>
        <dbReference type="ARBA" id="ARBA00047778"/>
    </source>
</evidence>
<evidence type="ECO:0000256" key="3">
    <source>
        <dbReference type="HAMAP-Rule" id="MF_01954"/>
    </source>
</evidence>